<dbReference type="OrthoDB" id="4062651at2759"/>
<feature type="domain" description="Protein kinase" evidence="1">
    <location>
        <begin position="71"/>
        <end position="365"/>
    </location>
</feature>
<organism evidence="2 3">
    <name type="scientific">Rhizophagus irregularis</name>
    <dbReference type="NCBI Taxonomy" id="588596"/>
    <lineage>
        <taxon>Eukaryota</taxon>
        <taxon>Fungi</taxon>
        <taxon>Fungi incertae sedis</taxon>
        <taxon>Mucoromycota</taxon>
        <taxon>Glomeromycotina</taxon>
        <taxon>Glomeromycetes</taxon>
        <taxon>Glomerales</taxon>
        <taxon>Glomeraceae</taxon>
        <taxon>Rhizophagus</taxon>
    </lineage>
</organism>
<dbReference type="InterPro" id="IPR001245">
    <property type="entry name" value="Ser-Thr/Tyr_kinase_cat_dom"/>
</dbReference>
<reference evidence="2" key="1">
    <citation type="submission" date="2020-05" db="EMBL/GenBank/DDBJ databases">
        <authorList>
            <person name="Rincon C."/>
            <person name="Sanders R I."/>
            <person name="Robbins C."/>
            <person name="Chaturvedi A."/>
        </authorList>
    </citation>
    <scope>NUCLEOTIDE SEQUENCE</scope>
    <source>
        <strain evidence="2">CHB12</strain>
    </source>
</reference>
<sequence>MGVTRKNYCPECQQCLGTSLYWCKPCQSTQFEENFDNWTTGDKGIDYFIRETQLNATDCTEYLEWIPFNSFIGVSKYDVSEVGTVYTANWKKGPRDCWDENEKIYVEKKELIKVALHSLGNTPSLFLKELKRHYYSRVKSGLMIRLFGVTRETVTGHLMMVAETVEWDLRHYVSHHFARLTWERKLSILHSIACALEQLHNGEQVHRDKTTHGKFFKNHLEIPVNELGLGDSKDPIPIIGYYKNDLLPFMPPEILRNEEPSLRPSIRDLVNQLGEWHLYKKQSDQFDRAERKRLSYMKSKGLDTSPNRLITPPKIHPQAIYTSRKLKFPIIPLNTQKMLRNTTTYEDQSSTIDMASLMVKDESFFMKNNLLQQRKLEDDIDEDLRRQYELSIPFDTLPQDLLVTS</sequence>
<comment type="caution">
    <text evidence="2">The sequence shown here is derived from an EMBL/GenBank/DDBJ whole genome shotgun (WGS) entry which is preliminary data.</text>
</comment>
<gene>
    <name evidence="2" type="ORF">CHRIB12_LOCUS22702</name>
</gene>
<protein>
    <recommendedName>
        <fullName evidence="1">Protein kinase domain-containing protein</fullName>
    </recommendedName>
</protein>
<dbReference type="GO" id="GO:0004672">
    <property type="term" value="F:protein kinase activity"/>
    <property type="evidence" value="ECO:0007669"/>
    <property type="project" value="InterPro"/>
</dbReference>
<dbReference type="VEuPathDB" id="FungiDB:RhiirFUN_018546"/>
<evidence type="ECO:0000313" key="3">
    <source>
        <dbReference type="Proteomes" id="UP000684084"/>
    </source>
</evidence>
<dbReference type="Pfam" id="PF07714">
    <property type="entry name" value="PK_Tyr_Ser-Thr"/>
    <property type="match status" value="1"/>
</dbReference>
<dbReference type="AlphaFoldDB" id="A0A915ZW46"/>
<dbReference type="PROSITE" id="PS50011">
    <property type="entry name" value="PROTEIN_KINASE_DOM"/>
    <property type="match status" value="1"/>
</dbReference>
<dbReference type="InterPro" id="IPR000719">
    <property type="entry name" value="Prot_kinase_dom"/>
</dbReference>
<accession>A0A915ZW46</accession>
<dbReference type="Proteomes" id="UP000684084">
    <property type="component" value="Unassembled WGS sequence"/>
</dbReference>
<proteinExistence type="predicted"/>
<evidence type="ECO:0000313" key="2">
    <source>
        <dbReference type="EMBL" id="CAB5393082.1"/>
    </source>
</evidence>
<dbReference type="EMBL" id="CAGKOT010000080">
    <property type="protein sequence ID" value="CAB5393082.1"/>
    <property type="molecule type" value="Genomic_DNA"/>
</dbReference>
<dbReference type="GO" id="GO:0005524">
    <property type="term" value="F:ATP binding"/>
    <property type="evidence" value="ECO:0007669"/>
    <property type="project" value="InterPro"/>
</dbReference>
<evidence type="ECO:0000259" key="1">
    <source>
        <dbReference type="PROSITE" id="PS50011"/>
    </source>
</evidence>
<name>A0A915ZW46_9GLOM</name>